<keyword evidence="5" id="KW-0378">Hydrolase</keyword>
<gene>
    <name evidence="10" type="ORF">Tci_270511</name>
</gene>
<evidence type="ECO:0000256" key="1">
    <source>
        <dbReference type="ARBA" id="ARBA00022679"/>
    </source>
</evidence>
<dbReference type="GO" id="GO:0003964">
    <property type="term" value="F:RNA-directed DNA polymerase activity"/>
    <property type="evidence" value="ECO:0007669"/>
    <property type="project" value="UniProtKB-KW"/>
</dbReference>
<dbReference type="Pfam" id="PF03732">
    <property type="entry name" value="Retrotrans_gag"/>
    <property type="match status" value="1"/>
</dbReference>
<dbReference type="Gene3D" id="3.10.10.10">
    <property type="entry name" value="HIV Type 1 Reverse Transcriptase, subunit A, domain 1"/>
    <property type="match status" value="1"/>
</dbReference>
<evidence type="ECO:0000256" key="3">
    <source>
        <dbReference type="ARBA" id="ARBA00022722"/>
    </source>
</evidence>
<dbReference type="GO" id="GO:0004519">
    <property type="term" value="F:endonuclease activity"/>
    <property type="evidence" value="ECO:0007669"/>
    <property type="project" value="UniProtKB-KW"/>
</dbReference>
<reference evidence="10" key="1">
    <citation type="journal article" date="2019" name="Sci. Rep.">
        <title>Draft genome of Tanacetum cinerariifolium, the natural source of mosquito coil.</title>
        <authorList>
            <person name="Yamashiro T."/>
            <person name="Shiraishi A."/>
            <person name="Satake H."/>
            <person name="Nakayama K."/>
        </authorList>
    </citation>
    <scope>NUCLEOTIDE SEQUENCE</scope>
</reference>
<protein>
    <submittedName>
        <fullName evidence="10">Reverse transcriptase domain-containing protein</fullName>
    </submittedName>
</protein>
<dbReference type="PANTHER" id="PTHR48475:SF2">
    <property type="entry name" value="RIBONUCLEASE H"/>
    <property type="match status" value="1"/>
</dbReference>
<feature type="domain" description="Reverse transcriptase RNase H-like" evidence="9">
    <location>
        <begin position="559"/>
        <end position="655"/>
    </location>
</feature>
<dbReference type="PANTHER" id="PTHR48475">
    <property type="entry name" value="RIBONUCLEASE H"/>
    <property type="match status" value="1"/>
</dbReference>
<keyword evidence="1" id="KW-0808">Transferase</keyword>
<keyword evidence="2" id="KW-0548">Nucleotidyltransferase</keyword>
<dbReference type="InterPro" id="IPR041373">
    <property type="entry name" value="RT_RNaseH"/>
</dbReference>
<evidence type="ECO:0000256" key="6">
    <source>
        <dbReference type="ARBA" id="ARBA00022918"/>
    </source>
</evidence>
<organism evidence="10">
    <name type="scientific">Tanacetum cinerariifolium</name>
    <name type="common">Dalmatian daisy</name>
    <name type="synonym">Chrysanthemum cinerariifolium</name>
    <dbReference type="NCBI Taxonomy" id="118510"/>
    <lineage>
        <taxon>Eukaryota</taxon>
        <taxon>Viridiplantae</taxon>
        <taxon>Streptophyta</taxon>
        <taxon>Embryophyta</taxon>
        <taxon>Tracheophyta</taxon>
        <taxon>Spermatophyta</taxon>
        <taxon>Magnoliopsida</taxon>
        <taxon>eudicotyledons</taxon>
        <taxon>Gunneridae</taxon>
        <taxon>Pentapetalae</taxon>
        <taxon>asterids</taxon>
        <taxon>campanulids</taxon>
        <taxon>Asterales</taxon>
        <taxon>Asteraceae</taxon>
        <taxon>Asteroideae</taxon>
        <taxon>Anthemideae</taxon>
        <taxon>Anthemidinae</taxon>
        <taxon>Tanacetum</taxon>
    </lineage>
</organism>
<dbReference type="GO" id="GO:0016787">
    <property type="term" value="F:hydrolase activity"/>
    <property type="evidence" value="ECO:0007669"/>
    <property type="project" value="UniProtKB-KW"/>
</dbReference>
<proteinExistence type="predicted"/>
<feature type="compositionally biased region" description="Basic residues" evidence="7">
    <location>
        <begin position="480"/>
        <end position="495"/>
    </location>
</feature>
<keyword evidence="6 10" id="KW-0695">RNA-directed DNA polymerase</keyword>
<evidence type="ECO:0000256" key="7">
    <source>
        <dbReference type="SAM" id="MobiDB-lite"/>
    </source>
</evidence>
<dbReference type="SUPFAM" id="SSF56672">
    <property type="entry name" value="DNA/RNA polymerases"/>
    <property type="match status" value="1"/>
</dbReference>
<dbReference type="InterPro" id="IPR005162">
    <property type="entry name" value="Retrotrans_gag_dom"/>
</dbReference>
<name>A0A699H1Q3_TANCI</name>
<evidence type="ECO:0000259" key="9">
    <source>
        <dbReference type="Pfam" id="PF17917"/>
    </source>
</evidence>
<evidence type="ECO:0000259" key="8">
    <source>
        <dbReference type="Pfam" id="PF03732"/>
    </source>
</evidence>
<feature type="region of interest" description="Disordered" evidence="7">
    <location>
        <begin position="467"/>
        <end position="495"/>
    </location>
</feature>
<keyword evidence="3" id="KW-0540">Nuclease</keyword>
<accession>A0A699H1Q3</accession>
<evidence type="ECO:0000256" key="5">
    <source>
        <dbReference type="ARBA" id="ARBA00022801"/>
    </source>
</evidence>
<feature type="region of interest" description="Disordered" evidence="7">
    <location>
        <begin position="246"/>
        <end position="280"/>
    </location>
</feature>
<evidence type="ECO:0000313" key="10">
    <source>
        <dbReference type="EMBL" id="GEW98535.1"/>
    </source>
</evidence>
<dbReference type="InterPro" id="IPR043502">
    <property type="entry name" value="DNA/RNA_pol_sf"/>
</dbReference>
<dbReference type="AlphaFoldDB" id="A0A699H1Q3"/>
<feature type="compositionally biased region" description="Basic and acidic residues" evidence="7">
    <location>
        <begin position="250"/>
        <end position="278"/>
    </location>
</feature>
<evidence type="ECO:0000256" key="4">
    <source>
        <dbReference type="ARBA" id="ARBA00022759"/>
    </source>
</evidence>
<comment type="caution">
    <text evidence="10">The sequence shown here is derived from an EMBL/GenBank/DDBJ whole genome shotgun (WGS) entry which is preliminary data.</text>
</comment>
<evidence type="ECO:0000256" key="2">
    <source>
        <dbReference type="ARBA" id="ARBA00022695"/>
    </source>
</evidence>
<feature type="domain" description="Retrotransposon gag" evidence="8">
    <location>
        <begin position="114"/>
        <end position="188"/>
    </location>
</feature>
<keyword evidence="4" id="KW-0255">Endonuclease</keyword>
<dbReference type="Pfam" id="PF17917">
    <property type="entry name" value="RT_RNaseH"/>
    <property type="match status" value="1"/>
</dbReference>
<dbReference type="EMBL" id="BKCJ010083609">
    <property type="protein sequence ID" value="GEW98535.1"/>
    <property type="molecule type" value="Genomic_DNA"/>
</dbReference>
<sequence length="739" mass="86178">MRQKEKAQKEKTKLGHCVKRLKSCITQKTITIGADNGSPKGVGQNDEDDLSQPWLCEENDPFTTRIQNFEVPKRTRMPVNVKTYDGTGDPDDQLKIFQAAAKIERWAMPTWCHMFNSILIGSAWVWFYKLSPESIDNYEMLQKAFLRNYSQQKKYINDPVEIHHIKQREGEPMEAFMERFKAKSMHVSGAPEYMRISGFMHDITNPDLIKKLNDNVPKSVDEMMSVTTAFLREELVAANQSKKKALPAWKHHETGHRPNFDKRLDFKSQHKSSKRQDRFTPLTKTPKEILAIDTVKFKAPPPMTEPAENRNKNKFCEFHRDKGHSTANQRGTPTSCCVVIWIGEVRLPHDVWLFGSKRYAYLMLCGYLDRRAEPWRGVIMVVRSSSPYNGIIGRLDLRKIQAKHMIPRCPENQRPRKESKYNPPRVSGTICYYRRKPIRKRKNGTLKFAKGKPGYICLETGRHGLRSTIHSGKPFERSRRMPTHKAKKEGHAPNRKKAIQEEVIKLVEAEIMREVHYHDWLSNPVMVKKHEDSWRIGGKGIREHEKMLAELPMVTAPKPKEELIIYLCATKEAVSAVLLAERDSRQIPIYFVSRALQTLEINYSSMEKLVLALVNATRRLRIYFQAHPVVVITYQPIKQILTRPENTRRMLKWKFKPKSFDIKYRPMTSIRSQILAEFISEKPDEEVINGSTSLRGNPRTMDPIHGWIIMFRRVRSRTHHQEPRRRGIYLCIKVLIRRV</sequence>